<feature type="site" description="Deprotonates C-terminal active site Cys" evidence="8">
    <location>
        <position position="27"/>
    </location>
</feature>
<dbReference type="OrthoDB" id="9790390at2"/>
<dbReference type="Pfam" id="PF00085">
    <property type="entry name" value="Thioredoxin"/>
    <property type="match status" value="1"/>
</dbReference>
<keyword evidence="2" id="KW-0813">Transport</keyword>
<evidence type="ECO:0000256" key="5">
    <source>
        <dbReference type="ARBA" id="ARBA00023284"/>
    </source>
</evidence>
<dbReference type="PROSITE" id="PS00194">
    <property type="entry name" value="THIOREDOXIN_1"/>
    <property type="match status" value="1"/>
</dbReference>
<keyword evidence="4 9" id="KW-1015">Disulfide bond</keyword>
<evidence type="ECO:0000256" key="6">
    <source>
        <dbReference type="NCBIfam" id="TIGR01068"/>
    </source>
</evidence>
<dbReference type="PRINTS" id="PR00421">
    <property type="entry name" value="THIOREDOXIN"/>
</dbReference>
<dbReference type="FunFam" id="3.40.30.10:FF:000001">
    <property type="entry name" value="Thioredoxin"/>
    <property type="match status" value="1"/>
</dbReference>
<dbReference type="eggNOG" id="COG3118">
    <property type="taxonomic scope" value="Bacteria"/>
</dbReference>
<evidence type="ECO:0000256" key="2">
    <source>
        <dbReference type="ARBA" id="ARBA00022448"/>
    </source>
</evidence>
<dbReference type="InterPro" id="IPR017937">
    <property type="entry name" value="Thioredoxin_CS"/>
</dbReference>
<evidence type="ECO:0000313" key="12">
    <source>
        <dbReference type="Proteomes" id="UP000054869"/>
    </source>
</evidence>
<dbReference type="Proteomes" id="UP000054869">
    <property type="component" value="Unassembled WGS sequence"/>
</dbReference>
<dbReference type="PANTHER" id="PTHR45663">
    <property type="entry name" value="GEO12009P1"/>
    <property type="match status" value="1"/>
</dbReference>
<dbReference type="EMBL" id="LNYI01000057">
    <property type="protein sequence ID" value="KTD18694.1"/>
    <property type="molecule type" value="Genomic_DNA"/>
</dbReference>
<feature type="site" description="Contributes to redox potential value" evidence="8">
    <location>
        <position position="35"/>
    </location>
</feature>
<dbReference type="RefSeq" id="WP_028372413.1">
    <property type="nucleotide sequence ID" value="NZ_CAAAJD010000040.1"/>
</dbReference>
<evidence type="ECO:0000259" key="10">
    <source>
        <dbReference type="PROSITE" id="PS51352"/>
    </source>
</evidence>
<feature type="disulfide bond" description="Redox-active" evidence="9">
    <location>
        <begin position="33"/>
        <end position="36"/>
    </location>
</feature>
<dbReference type="SUPFAM" id="SSF52833">
    <property type="entry name" value="Thioredoxin-like"/>
    <property type="match status" value="1"/>
</dbReference>
<dbReference type="PANTHER" id="PTHR45663:SF11">
    <property type="entry name" value="GEO12009P1"/>
    <property type="match status" value="1"/>
</dbReference>
<gene>
    <name evidence="11" type="ORF">Llan_2297</name>
</gene>
<protein>
    <recommendedName>
        <fullName evidence="6 7">Thioredoxin</fullName>
    </recommendedName>
</protein>
<dbReference type="InterPro" id="IPR036249">
    <property type="entry name" value="Thioredoxin-like_sf"/>
</dbReference>
<feature type="domain" description="Thioredoxin" evidence="10">
    <location>
        <begin position="1"/>
        <end position="108"/>
    </location>
</feature>
<evidence type="ECO:0000256" key="1">
    <source>
        <dbReference type="ARBA" id="ARBA00008987"/>
    </source>
</evidence>
<keyword evidence="5 9" id="KW-0676">Redox-active center</keyword>
<comment type="caution">
    <text evidence="11">The sequence shown here is derived from an EMBL/GenBank/DDBJ whole genome shotgun (WGS) entry which is preliminary data.</text>
</comment>
<dbReference type="Gene3D" id="3.40.30.10">
    <property type="entry name" value="Glutaredoxin"/>
    <property type="match status" value="1"/>
</dbReference>
<dbReference type="STRING" id="45067.Llan_2297"/>
<dbReference type="PATRIC" id="fig|45067.4.peg.2409"/>
<dbReference type="GO" id="GO:0045454">
    <property type="term" value="P:cell redox homeostasis"/>
    <property type="evidence" value="ECO:0007669"/>
    <property type="project" value="TreeGrafter"/>
</dbReference>
<feature type="active site" description="Nucleophile" evidence="8">
    <location>
        <position position="33"/>
    </location>
</feature>
<keyword evidence="12" id="KW-1185">Reference proteome</keyword>
<dbReference type="NCBIfam" id="TIGR01068">
    <property type="entry name" value="thioredoxin"/>
    <property type="match status" value="1"/>
</dbReference>
<evidence type="ECO:0000256" key="7">
    <source>
        <dbReference type="PIRNR" id="PIRNR000077"/>
    </source>
</evidence>
<dbReference type="InterPro" id="IPR013766">
    <property type="entry name" value="Thioredoxin_domain"/>
</dbReference>
<dbReference type="PROSITE" id="PS51352">
    <property type="entry name" value="THIOREDOXIN_2"/>
    <property type="match status" value="1"/>
</dbReference>
<accession>A0A0W0VFX3</accession>
<name>A0A0W0VFX3_9GAMM</name>
<evidence type="ECO:0000256" key="9">
    <source>
        <dbReference type="PIRSR" id="PIRSR000077-4"/>
    </source>
</evidence>
<reference evidence="11 12" key="1">
    <citation type="submission" date="2015-11" db="EMBL/GenBank/DDBJ databases">
        <title>Genomic analysis of 38 Legionella species identifies large and diverse effector repertoires.</title>
        <authorList>
            <person name="Burstein D."/>
            <person name="Amaro F."/>
            <person name="Zusman T."/>
            <person name="Lifshitz Z."/>
            <person name="Cohen O."/>
            <person name="Gilbert J.A."/>
            <person name="Pupko T."/>
            <person name="Shuman H.A."/>
            <person name="Segal G."/>
        </authorList>
    </citation>
    <scope>NUCLEOTIDE SEQUENCE [LARGE SCALE GENOMIC DNA]</scope>
    <source>
        <strain evidence="11 12">ATCC 49751</strain>
    </source>
</reference>
<comment type="similarity">
    <text evidence="1 7">Belongs to the thioredoxin family.</text>
</comment>
<dbReference type="GO" id="GO:0015035">
    <property type="term" value="F:protein-disulfide reductase activity"/>
    <property type="evidence" value="ECO:0007669"/>
    <property type="project" value="UniProtKB-UniRule"/>
</dbReference>
<dbReference type="InterPro" id="IPR005746">
    <property type="entry name" value="Thioredoxin"/>
</dbReference>
<dbReference type="PIRSF" id="PIRSF000077">
    <property type="entry name" value="Thioredoxin"/>
    <property type="match status" value="1"/>
</dbReference>
<evidence type="ECO:0000256" key="8">
    <source>
        <dbReference type="PIRSR" id="PIRSR000077-1"/>
    </source>
</evidence>
<organism evidence="11 12">
    <name type="scientific">Legionella lansingensis</name>
    <dbReference type="NCBI Taxonomy" id="45067"/>
    <lineage>
        <taxon>Bacteria</taxon>
        <taxon>Pseudomonadati</taxon>
        <taxon>Pseudomonadota</taxon>
        <taxon>Gammaproteobacteria</taxon>
        <taxon>Legionellales</taxon>
        <taxon>Legionellaceae</taxon>
        <taxon>Legionella</taxon>
    </lineage>
</organism>
<evidence type="ECO:0000256" key="4">
    <source>
        <dbReference type="ARBA" id="ARBA00023157"/>
    </source>
</evidence>
<sequence length="108" mass="11814">MSANIKTITDASFEQDVLNSGKPVLVDFWAEWCGPCRALTPILEEVAASHNENITFAKLNIDENPQTPSKYGVMSIPTLILFKNGQVEAVKMGLLTKSQLSAFVESNV</sequence>
<feature type="site" description="Contributes to redox potential value" evidence="8">
    <location>
        <position position="34"/>
    </location>
</feature>
<dbReference type="AlphaFoldDB" id="A0A0W0VFX3"/>
<keyword evidence="3" id="KW-0249">Electron transport</keyword>
<evidence type="ECO:0000256" key="3">
    <source>
        <dbReference type="ARBA" id="ARBA00022982"/>
    </source>
</evidence>
<feature type="active site" description="Nucleophile" evidence="8">
    <location>
        <position position="36"/>
    </location>
</feature>
<dbReference type="CDD" id="cd02947">
    <property type="entry name" value="TRX_family"/>
    <property type="match status" value="1"/>
</dbReference>
<dbReference type="GO" id="GO:0005829">
    <property type="term" value="C:cytosol"/>
    <property type="evidence" value="ECO:0007669"/>
    <property type="project" value="TreeGrafter"/>
</dbReference>
<proteinExistence type="inferred from homology"/>
<evidence type="ECO:0000313" key="11">
    <source>
        <dbReference type="EMBL" id="KTD18694.1"/>
    </source>
</evidence>